<dbReference type="AlphaFoldDB" id="A0A0P1A6Q2"/>
<reference evidence="2" key="1">
    <citation type="submission" date="2014-09" db="EMBL/GenBank/DDBJ databases">
        <authorList>
            <person name="Sharma Rahul"/>
            <person name="Thines Marco"/>
        </authorList>
    </citation>
    <scope>NUCLEOTIDE SEQUENCE [LARGE SCALE GENOMIC DNA]</scope>
</reference>
<evidence type="ECO:0000313" key="1">
    <source>
        <dbReference type="EMBL" id="CEG35968.1"/>
    </source>
</evidence>
<evidence type="ECO:0000313" key="2">
    <source>
        <dbReference type="Proteomes" id="UP000054928"/>
    </source>
</evidence>
<name>A0A0P1A6Q2_PLAHL</name>
<protein>
    <submittedName>
        <fullName evidence="1">Uncharacterized protein</fullName>
    </submittedName>
</protein>
<dbReference type="Proteomes" id="UP000054928">
    <property type="component" value="Unassembled WGS sequence"/>
</dbReference>
<proteinExistence type="predicted"/>
<dbReference type="GeneID" id="36395346"/>
<organism evidence="1 2">
    <name type="scientific">Plasmopara halstedii</name>
    <name type="common">Downy mildew of sunflower</name>
    <dbReference type="NCBI Taxonomy" id="4781"/>
    <lineage>
        <taxon>Eukaryota</taxon>
        <taxon>Sar</taxon>
        <taxon>Stramenopiles</taxon>
        <taxon>Oomycota</taxon>
        <taxon>Peronosporomycetes</taxon>
        <taxon>Peronosporales</taxon>
        <taxon>Peronosporaceae</taxon>
        <taxon>Plasmopara</taxon>
    </lineage>
</organism>
<dbReference type="EMBL" id="CCYD01000109">
    <property type="protein sequence ID" value="CEG35968.1"/>
    <property type="molecule type" value="Genomic_DNA"/>
</dbReference>
<sequence>MHLIDRIKRAKHKEANNTSIIITGRFYRLQLLRYLVPINSFDQVLSVQQGLVNSIIFIPDACWELVVGCDSHAEIVFAFIFATFIAHLQEVLSKGASNGTQIG</sequence>
<keyword evidence="2" id="KW-1185">Reference proteome</keyword>
<accession>A0A0P1A6Q2</accession>
<dbReference type="RefSeq" id="XP_024572337.1">
    <property type="nucleotide sequence ID" value="XM_024730070.1"/>
</dbReference>